<proteinExistence type="predicted"/>
<dbReference type="EMBL" id="JAWRVI010000012">
    <property type="protein sequence ID" value="KAK4091201.1"/>
    <property type="molecule type" value="Genomic_DNA"/>
</dbReference>
<reference evidence="1 2" key="1">
    <citation type="journal article" date="2024" name="Microbiol. Resour. Announc.">
        <title>Genome annotations for the ascomycete fungi Trichoderma harzianum, Trichoderma aggressivum, and Purpureocillium lilacinum.</title>
        <authorList>
            <person name="Beijen E.P.W."/>
            <person name="Ohm R.A."/>
        </authorList>
    </citation>
    <scope>NUCLEOTIDE SEQUENCE [LARGE SCALE GENOMIC DNA]</scope>
    <source>
        <strain evidence="1 2">CBS 150709</strain>
    </source>
</reference>
<name>A0ABR0C5E3_PURLI</name>
<evidence type="ECO:0000313" key="1">
    <source>
        <dbReference type="EMBL" id="KAK4091201.1"/>
    </source>
</evidence>
<accession>A0ABR0C5E3</accession>
<evidence type="ECO:0000313" key="2">
    <source>
        <dbReference type="Proteomes" id="UP001287286"/>
    </source>
</evidence>
<gene>
    <name evidence="1" type="ORF">Purlil1_4215</name>
</gene>
<dbReference type="Proteomes" id="UP001287286">
    <property type="component" value="Unassembled WGS sequence"/>
</dbReference>
<sequence length="158" mass="16451">MDLPSALGGRSALSLPLRLECSTREAHRKDHTALHCLALPCLASPCTLHNANGGAHTEAAATEGRLAHDVNSVTPARPEAASPAGWLGGCVCCLGTMGNFIQAAEEHKTCKWKGGKGGNTAHKVVAVLHDAALSPRVQHPDRTALNNANDPSICPWNG</sequence>
<comment type="caution">
    <text evidence="1">The sequence shown here is derived from an EMBL/GenBank/DDBJ whole genome shotgun (WGS) entry which is preliminary data.</text>
</comment>
<protein>
    <submittedName>
        <fullName evidence="1">Uncharacterized protein</fullName>
    </submittedName>
</protein>
<keyword evidence="2" id="KW-1185">Reference proteome</keyword>
<organism evidence="1 2">
    <name type="scientific">Purpureocillium lilacinum</name>
    <name type="common">Paecilomyces lilacinus</name>
    <dbReference type="NCBI Taxonomy" id="33203"/>
    <lineage>
        <taxon>Eukaryota</taxon>
        <taxon>Fungi</taxon>
        <taxon>Dikarya</taxon>
        <taxon>Ascomycota</taxon>
        <taxon>Pezizomycotina</taxon>
        <taxon>Sordariomycetes</taxon>
        <taxon>Hypocreomycetidae</taxon>
        <taxon>Hypocreales</taxon>
        <taxon>Ophiocordycipitaceae</taxon>
        <taxon>Purpureocillium</taxon>
    </lineage>
</organism>